<accession>A0A0D7BGY1</accession>
<dbReference type="GO" id="GO:0005783">
    <property type="term" value="C:endoplasmic reticulum"/>
    <property type="evidence" value="ECO:0007669"/>
    <property type="project" value="TreeGrafter"/>
</dbReference>
<dbReference type="AlphaFoldDB" id="A0A0D7BGY1"/>
<protein>
    <recommendedName>
        <fullName evidence="8">Glycosyltransferase 61 catalytic domain-containing protein</fullName>
    </recommendedName>
</protein>
<dbReference type="EMBL" id="KN880486">
    <property type="protein sequence ID" value="KIY69339.1"/>
    <property type="molecule type" value="Genomic_DNA"/>
</dbReference>
<keyword evidence="5" id="KW-1133">Transmembrane helix</keyword>
<keyword evidence="2" id="KW-0328">Glycosyltransferase</keyword>
<comment type="subcellular location">
    <subcellularLocation>
        <location evidence="1">Membrane</location>
        <topology evidence="1">Single-pass membrane protein</topology>
    </subcellularLocation>
</comment>
<reference evidence="9 10" key="1">
    <citation type="journal article" date="2015" name="Fungal Genet. Biol.">
        <title>Evolution of novel wood decay mechanisms in Agaricales revealed by the genome sequences of Fistulina hepatica and Cylindrobasidium torrendii.</title>
        <authorList>
            <person name="Floudas D."/>
            <person name="Held B.W."/>
            <person name="Riley R."/>
            <person name="Nagy L.G."/>
            <person name="Koehler G."/>
            <person name="Ransdell A.S."/>
            <person name="Younus H."/>
            <person name="Chow J."/>
            <person name="Chiniquy J."/>
            <person name="Lipzen A."/>
            <person name="Tritt A."/>
            <person name="Sun H."/>
            <person name="Haridas S."/>
            <person name="LaButti K."/>
            <person name="Ohm R.A."/>
            <person name="Kues U."/>
            <person name="Blanchette R.A."/>
            <person name="Grigoriev I.V."/>
            <person name="Minto R.E."/>
            <person name="Hibbett D.S."/>
        </authorList>
    </citation>
    <scope>NUCLEOTIDE SEQUENCE [LARGE SCALE GENOMIC DNA]</scope>
    <source>
        <strain evidence="9 10">FP15055 ss-10</strain>
    </source>
</reference>
<evidence type="ECO:0000313" key="9">
    <source>
        <dbReference type="EMBL" id="KIY69339.1"/>
    </source>
</evidence>
<evidence type="ECO:0000259" key="8">
    <source>
        <dbReference type="Pfam" id="PF04577"/>
    </source>
</evidence>
<evidence type="ECO:0000256" key="6">
    <source>
        <dbReference type="ARBA" id="ARBA00023136"/>
    </source>
</evidence>
<dbReference type="GO" id="GO:0016020">
    <property type="term" value="C:membrane"/>
    <property type="evidence" value="ECO:0007669"/>
    <property type="project" value="UniProtKB-SubCell"/>
</dbReference>
<dbReference type="STRING" id="1314674.A0A0D7BGY1"/>
<name>A0A0D7BGY1_9AGAR</name>
<keyword evidence="4" id="KW-0812">Transmembrane</keyword>
<keyword evidence="3" id="KW-0808">Transferase</keyword>
<keyword evidence="10" id="KW-1185">Reference proteome</keyword>
<gene>
    <name evidence="9" type="ORF">CYLTODRAFT_393975</name>
</gene>
<dbReference type="PANTHER" id="PTHR20961:SF38">
    <property type="entry name" value="PROTEIN O-LINKED-MANNOSE BETA-1,4-N-ACETYLGLUCOSAMINYLTRANSFERASE 2"/>
    <property type="match status" value="1"/>
</dbReference>
<evidence type="ECO:0000256" key="2">
    <source>
        <dbReference type="ARBA" id="ARBA00022676"/>
    </source>
</evidence>
<evidence type="ECO:0000256" key="1">
    <source>
        <dbReference type="ARBA" id="ARBA00004167"/>
    </source>
</evidence>
<dbReference type="GO" id="GO:0035269">
    <property type="term" value="P:protein O-linked glycosylation via mannose"/>
    <property type="evidence" value="ECO:0007669"/>
    <property type="project" value="TreeGrafter"/>
</dbReference>
<keyword evidence="6" id="KW-0472">Membrane</keyword>
<evidence type="ECO:0000256" key="5">
    <source>
        <dbReference type="ARBA" id="ARBA00022989"/>
    </source>
</evidence>
<evidence type="ECO:0000313" key="10">
    <source>
        <dbReference type="Proteomes" id="UP000054007"/>
    </source>
</evidence>
<dbReference type="OrthoDB" id="529273at2759"/>
<evidence type="ECO:0000256" key="3">
    <source>
        <dbReference type="ARBA" id="ARBA00022679"/>
    </source>
</evidence>
<dbReference type="InterPro" id="IPR049625">
    <property type="entry name" value="Glyco_transf_61_cat"/>
</dbReference>
<proteinExistence type="predicted"/>
<feature type="domain" description="Glycosyltransferase 61 catalytic" evidence="8">
    <location>
        <begin position="168"/>
        <end position="392"/>
    </location>
</feature>
<organism evidence="9 10">
    <name type="scientific">Cylindrobasidium torrendii FP15055 ss-10</name>
    <dbReference type="NCBI Taxonomy" id="1314674"/>
    <lineage>
        <taxon>Eukaryota</taxon>
        <taxon>Fungi</taxon>
        <taxon>Dikarya</taxon>
        <taxon>Basidiomycota</taxon>
        <taxon>Agaricomycotina</taxon>
        <taxon>Agaricomycetes</taxon>
        <taxon>Agaricomycetidae</taxon>
        <taxon>Agaricales</taxon>
        <taxon>Marasmiineae</taxon>
        <taxon>Physalacriaceae</taxon>
        <taxon>Cylindrobasidium</taxon>
    </lineage>
</organism>
<evidence type="ECO:0000256" key="7">
    <source>
        <dbReference type="ARBA" id="ARBA00023180"/>
    </source>
</evidence>
<dbReference type="GO" id="GO:0097363">
    <property type="term" value="F:protein O-acetylglucosaminyltransferase activity"/>
    <property type="evidence" value="ECO:0007669"/>
    <property type="project" value="TreeGrafter"/>
</dbReference>
<evidence type="ECO:0000256" key="4">
    <source>
        <dbReference type="ARBA" id="ARBA00022692"/>
    </source>
</evidence>
<sequence>MISPPTRRELAFVILLAVAVLYFFSGVTTSHSSFPLEAFDRDIVASHHTSAQTEPQQSRLSWGSSTVPETQVIAHAPGWSIFDKLYVLNGTVYIVSDKPDEVPDVSMIYSKGIEIKPGKEAEDSRLPGPSDIQVISSKEAKAMFGSAAMIIDGVTFLVNDPQQFITHYYHWSAELWFGLWRTYSSLDHGITPNGTTKLPPPRRLMFNRIDAAHWRDYASMNQWVTRASFPSLNIEFIDDWNDRIDMGLPFVFERVLVADRSASMISYNYQRFQRSAASAFSLPGNANWWQPIRNNVVMSVGLEPATGGGTMGKPVITYVSRQDWGRRMLIPEHHDKLVAELHKLRDEYGYEVNIVSMDKLTRAEQLQLAARTTIMMGVHGNGLTALLWMNPTPRSTVIEFFFPGGFAHDYEYTTRALGMKHYGFWGSEYFTSPDVPLPAYVEGFQGNSIPVDGEVVARICRERLSLAMEDDD</sequence>
<dbReference type="Pfam" id="PF04577">
    <property type="entry name" value="Glyco_transf_61"/>
    <property type="match status" value="1"/>
</dbReference>
<dbReference type="InterPro" id="IPR007657">
    <property type="entry name" value="Glycosyltransferase_61"/>
</dbReference>
<dbReference type="Proteomes" id="UP000054007">
    <property type="component" value="Unassembled WGS sequence"/>
</dbReference>
<dbReference type="PANTHER" id="PTHR20961">
    <property type="entry name" value="GLYCOSYLTRANSFERASE"/>
    <property type="match status" value="1"/>
</dbReference>
<keyword evidence="7" id="KW-0325">Glycoprotein</keyword>